<dbReference type="EMBL" id="BAABAL010000018">
    <property type="protein sequence ID" value="GAA4022468.1"/>
    <property type="molecule type" value="Genomic_DNA"/>
</dbReference>
<dbReference type="InterPro" id="IPR020846">
    <property type="entry name" value="MFS_dom"/>
</dbReference>
<dbReference type="PANTHER" id="PTHR42718">
    <property type="entry name" value="MAJOR FACILITATOR SUPERFAMILY MULTIDRUG TRANSPORTER MFSC"/>
    <property type="match status" value="1"/>
</dbReference>
<dbReference type="SUPFAM" id="SSF103473">
    <property type="entry name" value="MFS general substrate transporter"/>
    <property type="match status" value="1"/>
</dbReference>
<organism evidence="7 8">
    <name type="scientific">Allokutzneria multivorans</name>
    <dbReference type="NCBI Taxonomy" id="1142134"/>
    <lineage>
        <taxon>Bacteria</taxon>
        <taxon>Bacillati</taxon>
        <taxon>Actinomycetota</taxon>
        <taxon>Actinomycetes</taxon>
        <taxon>Pseudonocardiales</taxon>
        <taxon>Pseudonocardiaceae</taxon>
        <taxon>Allokutzneria</taxon>
    </lineage>
</organism>
<feature type="transmembrane region" description="Helical" evidence="5">
    <location>
        <begin position="442"/>
        <end position="461"/>
    </location>
</feature>
<dbReference type="Proteomes" id="UP001501747">
    <property type="component" value="Unassembled WGS sequence"/>
</dbReference>
<evidence type="ECO:0000256" key="4">
    <source>
        <dbReference type="ARBA" id="ARBA00023136"/>
    </source>
</evidence>
<feature type="transmembrane region" description="Helical" evidence="5">
    <location>
        <begin position="313"/>
        <end position="331"/>
    </location>
</feature>
<name>A0ABP7T870_9PSEU</name>
<feature type="transmembrane region" description="Helical" evidence="5">
    <location>
        <begin position="12"/>
        <end position="35"/>
    </location>
</feature>
<gene>
    <name evidence="7" type="ORF">GCM10022247_53380</name>
</gene>
<keyword evidence="3 5" id="KW-1133">Transmembrane helix</keyword>
<dbReference type="Gene3D" id="1.20.1720.10">
    <property type="entry name" value="Multidrug resistance protein D"/>
    <property type="match status" value="1"/>
</dbReference>
<feature type="transmembrane region" description="Helical" evidence="5">
    <location>
        <begin position="104"/>
        <end position="125"/>
    </location>
</feature>
<accession>A0ABP7T870</accession>
<keyword evidence="2 5" id="KW-0812">Transmembrane</keyword>
<feature type="transmembrane region" description="Helical" evidence="5">
    <location>
        <begin position="273"/>
        <end position="301"/>
    </location>
</feature>
<evidence type="ECO:0000256" key="3">
    <source>
        <dbReference type="ARBA" id="ARBA00022989"/>
    </source>
</evidence>
<comment type="caution">
    <text evidence="7">The sequence shown here is derived from an EMBL/GenBank/DDBJ whole genome shotgun (WGS) entry which is preliminary data.</text>
</comment>
<feature type="transmembrane region" description="Helical" evidence="5">
    <location>
        <begin position="233"/>
        <end position="252"/>
    </location>
</feature>
<dbReference type="PANTHER" id="PTHR42718:SF39">
    <property type="entry name" value="ACTINORHODIN TRANSPORTER-RELATED"/>
    <property type="match status" value="1"/>
</dbReference>
<dbReference type="InterPro" id="IPR001958">
    <property type="entry name" value="Tet-R_TetA/multi-R_MdtG-like"/>
</dbReference>
<feature type="transmembrane region" description="Helical" evidence="5">
    <location>
        <begin position="79"/>
        <end position="98"/>
    </location>
</feature>
<feature type="transmembrane region" description="Helical" evidence="5">
    <location>
        <begin position="47"/>
        <end position="67"/>
    </location>
</feature>
<dbReference type="RefSeq" id="WP_344880173.1">
    <property type="nucleotide sequence ID" value="NZ_BAABAL010000018.1"/>
</dbReference>
<evidence type="ECO:0000256" key="1">
    <source>
        <dbReference type="ARBA" id="ARBA00004651"/>
    </source>
</evidence>
<dbReference type="PRINTS" id="PR01035">
    <property type="entry name" value="TCRTETA"/>
</dbReference>
<dbReference type="InterPro" id="IPR036259">
    <property type="entry name" value="MFS_trans_sf"/>
</dbReference>
<feature type="domain" description="Major facilitator superfamily (MFS) profile" evidence="6">
    <location>
        <begin position="13"/>
        <end position="465"/>
    </location>
</feature>
<feature type="transmembrane region" description="Helical" evidence="5">
    <location>
        <begin position="205"/>
        <end position="227"/>
    </location>
</feature>
<dbReference type="InterPro" id="IPR011701">
    <property type="entry name" value="MFS"/>
</dbReference>
<sequence>MTHDQPDPRRWKALAVSLSAGFMGLLDVSIVNVALPSMQSGLGASAGAVQWVVSGYALAFGLTLVAGGRLGDALGRRTMFLLSLGGFVLTSALAGMAADTTTLIVARLLQGACAGLLNPQNSGLIQDLFRGPERGRAFGLLGACIGVSTAVGPVLGGVIIAIFGAEQGWRWVFFVNLPIGLVALAFALRLLPADRRRPARLREEIDVVGALLLGLAVLCVLLPLVQFENDGLARFWWLFPLAVVLGWVFVRWERHTVHSGRSPLLDTRLFTDTPGYSSGAAIGAAYFCGFTGVFVVLSMFFQTGQGYTALESGLVVTPFALASALAAGLAGRAVARFGRRMTILGLCLVAAGFTVAGVLALTAPESGLGVWVALPLAVAGLGGGMVISPNTTMTLEHVRGEMAGVAGAVLQTGQRVGTAIGAALLVAAFHVVAAHAGGRAGLAVALACAVALVLLALVLAVRERRG</sequence>
<proteinExistence type="predicted"/>
<keyword evidence="8" id="KW-1185">Reference proteome</keyword>
<evidence type="ECO:0000256" key="2">
    <source>
        <dbReference type="ARBA" id="ARBA00022692"/>
    </source>
</evidence>
<dbReference type="CDD" id="cd17321">
    <property type="entry name" value="MFS_MMR_MDR_like"/>
    <property type="match status" value="1"/>
</dbReference>
<feature type="transmembrane region" description="Helical" evidence="5">
    <location>
        <begin position="171"/>
        <end position="193"/>
    </location>
</feature>
<dbReference type="PROSITE" id="PS50850">
    <property type="entry name" value="MFS"/>
    <property type="match status" value="1"/>
</dbReference>
<evidence type="ECO:0000313" key="8">
    <source>
        <dbReference type="Proteomes" id="UP001501747"/>
    </source>
</evidence>
<feature type="transmembrane region" description="Helical" evidence="5">
    <location>
        <begin position="343"/>
        <end position="362"/>
    </location>
</feature>
<feature type="transmembrane region" description="Helical" evidence="5">
    <location>
        <begin position="416"/>
        <end position="436"/>
    </location>
</feature>
<evidence type="ECO:0000313" key="7">
    <source>
        <dbReference type="EMBL" id="GAA4022468.1"/>
    </source>
</evidence>
<evidence type="ECO:0000259" key="6">
    <source>
        <dbReference type="PROSITE" id="PS50850"/>
    </source>
</evidence>
<feature type="transmembrane region" description="Helical" evidence="5">
    <location>
        <begin position="368"/>
        <end position="387"/>
    </location>
</feature>
<reference evidence="8" key="1">
    <citation type="journal article" date="2019" name="Int. J. Syst. Evol. Microbiol.">
        <title>The Global Catalogue of Microorganisms (GCM) 10K type strain sequencing project: providing services to taxonomists for standard genome sequencing and annotation.</title>
        <authorList>
            <consortium name="The Broad Institute Genomics Platform"/>
            <consortium name="The Broad Institute Genome Sequencing Center for Infectious Disease"/>
            <person name="Wu L."/>
            <person name="Ma J."/>
        </authorList>
    </citation>
    <scope>NUCLEOTIDE SEQUENCE [LARGE SCALE GENOMIC DNA]</scope>
    <source>
        <strain evidence="8">JCM 17342</strain>
    </source>
</reference>
<evidence type="ECO:0000256" key="5">
    <source>
        <dbReference type="SAM" id="Phobius"/>
    </source>
</evidence>
<feature type="transmembrane region" description="Helical" evidence="5">
    <location>
        <begin position="137"/>
        <end position="165"/>
    </location>
</feature>
<dbReference type="Gene3D" id="1.20.1250.20">
    <property type="entry name" value="MFS general substrate transporter like domains"/>
    <property type="match status" value="1"/>
</dbReference>
<protein>
    <submittedName>
        <fullName evidence="7">MFS transporter</fullName>
    </submittedName>
</protein>
<comment type="subcellular location">
    <subcellularLocation>
        <location evidence="1">Cell membrane</location>
        <topology evidence="1">Multi-pass membrane protein</topology>
    </subcellularLocation>
</comment>
<dbReference type="Pfam" id="PF07690">
    <property type="entry name" value="MFS_1"/>
    <property type="match status" value="1"/>
</dbReference>
<keyword evidence="4 5" id="KW-0472">Membrane</keyword>